<comment type="caution">
    <text evidence="4">The sequence shown here is derived from an EMBL/GenBank/DDBJ whole genome shotgun (WGS) entry which is preliminary data.</text>
</comment>
<dbReference type="Gene3D" id="3.40.50.300">
    <property type="entry name" value="P-loop containing nucleotide triphosphate hydrolases"/>
    <property type="match status" value="2"/>
</dbReference>
<feature type="domain" description="Sulfotransferase" evidence="3">
    <location>
        <begin position="302"/>
        <end position="376"/>
    </location>
</feature>
<keyword evidence="2" id="KW-0808">Transferase</keyword>
<dbReference type="Pfam" id="PF00685">
    <property type="entry name" value="Sulfotransfer_1"/>
    <property type="match status" value="2"/>
</dbReference>
<dbReference type="Proteomes" id="UP001186944">
    <property type="component" value="Unassembled WGS sequence"/>
</dbReference>
<accession>A0AA89CAT1</accession>
<dbReference type="InterPro" id="IPR027417">
    <property type="entry name" value="P-loop_NTPase"/>
</dbReference>
<gene>
    <name evidence="4" type="ORF">FSP39_012295</name>
</gene>
<name>A0AA89CAT1_PINIB</name>
<evidence type="ECO:0000256" key="2">
    <source>
        <dbReference type="ARBA" id="ARBA00022679"/>
    </source>
</evidence>
<proteinExistence type="inferred from homology"/>
<keyword evidence="5" id="KW-1185">Reference proteome</keyword>
<dbReference type="InterPro" id="IPR000863">
    <property type="entry name" value="Sulfotransferase_dom"/>
</dbReference>
<dbReference type="PANTHER" id="PTHR11783">
    <property type="entry name" value="SULFOTRANSFERASE SULT"/>
    <property type="match status" value="1"/>
</dbReference>
<evidence type="ECO:0000256" key="1">
    <source>
        <dbReference type="ARBA" id="ARBA00005771"/>
    </source>
</evidence>
<evidence type="ECO:0000313" key="5">
    <source>
        <dbReference type="Proteomes" id="UP001186944"/>
    </source>
</evidence>
<feature type="domain" description="Sulfotransferase" evidence="3">
    <location>
        <begin position="59"/>
        <end position="273"/>
    </location>
</feature>
<dbReference type="EMBL" id="VSWD01000001">
    <property type="protein sequence ID" value="KAK3108638.1"/>
    <property type="molecule type" value="Genomic_DNA"/>
</dbReference>
<comment type="similarity">
    <text evidence="1">Belongs to the sulfotransferase 1 family.</text>
</comment>
<dbReference type="GO" id="GO:0008146">
    <property type="term" value="F:sulfotransferase activity"/>
    <property type="evidence" value="ECO:0007669"/>
    <property type="project" value="InterPro"/>
</dbReference>
<reference evidence="4" key="1">
    <citation type="submission" date="2019-08" db="EMBL/GenBank/DDBJ databases">
        <title>The improved chromosome-level genome for the pearl oyster Pinctada fucata martensii using PacBio sequencing and Hi-C.</title>
        <authorList>
            <person name="Zheng Z."/>
        </authorList>
    </citation>
    <scope>NUCLEOTIDE SEQUENCE</scope>
    <source>
        <strain evidence="4">ZZ-2019</strain>
        <tissue evidence="4">Adductor muscle</tissue>
    </source>
</reference>
<sequence length="378" mass="44541">MKMISSYPQAKLYSIECGPVQFPVTEFNGYKFAPAFYEGFDHSKMTEHMAALKDLEIRDDDVILLTYPKSGTHLVREICHMLQVGRIEYISAEFDFPIEYRRASEIASLKSPRTIHSHVWYDMLPQQIIEQRRGKVIAIFRNPKDVIVSFWHFLMKRFQVELPIKEFTTHLISGEGICDSWYEWRRYLVQGRRRDNEFQVLPLQFEEIIQNPQKEISKIAKFLGKSVTTDFICEISKVCEISTMREAKLKQLPKDVGNMFKDGYAAFYRKGTHLLKEVIHMLQVGRIEYMSSDIPNFPLEYRDLNEIASLKSPRMIYSHLWYSMLPKQLTKEHRGKIIALIRNPKDTLVSFWHFTNTLEQQQLPLDDFVDLFIKGDCM</sequence>
<dbReference type="SUPFAM" id="SSF52540">
    <property type="entry name" value="P-loop containing nucleoside triphosphate hydrolases"/>
    <property type="match status" value="2"/>
</dbReference>
<evidence type="ECO:0000313" key="4">
    <source>
        <dbReference type="EMBL" id="KAK3108638.1"/>
    </source>
</evidence>
<evidence type="ECO:0000259" key="3">
    <source>
        <dbReference type="Pfam" id="PF00685"/>
    </source>
</evidence>
<dbReference type="AlphaFoldDB" id="A0AA89CAT1"/>
<protein>
    <recommendedName>
        <fullName evidence="3">Sulfotransferase domain-containing protein</fullName>
    </recommendedName>
</protein>
<organism evidence="4 5">
    <name type="scientific">Pinctada imbricata</name>
    <name type="common">Atlantic pearl-oyster</name>
    <name type="synonym">Pinctada martensii</name>
    <dbReference type="NCBI Taxonomy" id="66713"/>
    <lineage>
        <taxon>Eukaryota</taxon>
        <taxon>Metazoa</taxon>
        <taxon>Spiralia</taxon>
        <taxon>Lophotrochozoa</taxon>
        <taxon>Mollusca</taxon>
        <taxon>Bivalvia</taxon>
        <taxon>Autobranchia</taxon>
        <taxon>Pteriomorphia</taxon>
        <taxon>Pterioida</taxon>
        <taxon>Pterioidea</taxon>
        <taxon>Pteriidae</taxon>
        <taxon>Pinctada</taxon>
    </lineage>
</organism>